<proteinExistence type="predicted"/>
<dbReference type="RefSeq" id="WP_088525224.1">
    <property type="nucleotide sequence ID" value="NZ_NGUP01000003.1"/>
</dbReference>
<protein>
    <submittedName>
        <fullName evidence="3">Uncharacterized protein</fullName>
    </submittedName>
</protein>
<dbReference type="OrthoDB" id="9132417at2"/>
<dbReference type="Proteomes" id="UP000197528">
    <property type="component" value="Unassembled WGS sequence"/>
</dbReference>
<dbReference type="AlphaFoldDB" id="A0A254PST8"/>
<evidence type="ECO:0000313" key="3">
    <source>
        <dbReference type="EMBL" id="OWS69610.1"/>
    </source>
</evidence>
<organism evidence="3 4">
    <name type="scientific">Polynucleobacter campilacus</name>
    <dbReference type="NCBI Taxonomy" id="1743163"/>
    <lineage>
        <taxon>Bacteria</taxon>
        <taxon>Pseudomonadati</taxon>
        <taxon>Pseudomonadota</taxon>
        <taxon>Betaproteobacteria</taxon>
        <taxon>Burkholderiales</taxon>
        <taxon>Burkholderiaceae</taxon>
        <taxon>Polynucleobacter</taxon>
    </lineage>
</organism>
<keyword evidence="4" id="KW-1185">Reference proteome</keyword>
<comment type="caution">
    <text evidence="3">The sequence shown here is derived from an EMBL/GenBank/DDBJ whole genome shotgun (WGS) entry which is preliminary data.</text>
</comment>
<keyword evidence="1" id="KW-0175">Coiled coil</keyword>
<accession>A0A254PST8</accession>
<feature type="region of interest" description="Disordered" evidence="2">
    <location>
        <begin position="44"/>
        <end position="65"/>
    </location>
</feature>
<sequence>MPKLNNTHLPERIQEHIAKMERGEEVEAKKDKTLLNEQQQKELKEALAHQQKLKKTHKRPKTQEEKDAIGWKEIRDVRLGIYKQALEELNANVVDDIRELQRQREAKAARVFMDAWSKAIDEGKRGASAESAGNIALTRAGFTPKGSIGLTKRDREIRESEEAILKMLESKLSVEKKEQLDLVREHEKAVKKRKK</sequence>
<evidence type="ECO:0000313" key="4">
    <source>
        <dbReference type="Proteomes" id="UP000197528"/>
    </source>
</evidence>
<evidence type="ECO:0000256" key="2">
    <source>
        <dbReference type="SAM" id="MobiDB-lite"/>
    </source>
</evidence>
<dbReference type="EMBL" id="NGUP01000003">
    <property type="protein sequence ID" value="OWS69610.1"/>
    <property type="molecule type" value="Genomic_DNA"/>
</dbReference>
<name>A0A254PST8_9BURK</name>
<reference evidence="3 4" key="1">
    <citation type="submission" date="2017-05" db="EMBL/GenBank/DDBJ databases">
        <title>Genome of Polynucleobacter sp. MWH-Feld-100.</title>
        <authorList>
            <person name="Hahn M.W."/>
        </authorList>
    </citation>
    <scope>NUCLEOTIDE SEQUENCE [LARGE SCALE GENOMIC DNA]</scope>
    <source>
        <strain evidence="3 4">MWH-Feld-100</strain>
    </source>
</reference>
<evidence type="ECO:0000256" key="1">
    <source>
        <dbReference type="SAM" id="Coils"/>
    </source>
</evidence>
<feature type="coiled-coil region" evidence="1">
    <location>
        <begin position="83"/>
        <end position="110"/>
    </location>
</feature>
<feature type="compositionally biased region" description="Basic residues" evidence="2">
    <location>
        <begin position="51"/>
        <end position="60"/>
    </location>
</feature>
<gene>
    <name evidence="3" type="ORF">CBI31_04505</name>
</gene>